<dbReference type="InterPro" id="IPR001584">
    <property type="entry name" value="Integrase_cat-core"/>
</dbReference>
<evidence type="ECO:0000259" key="1">
    <source>
        <dbReference type="Pfam" id="PF13333"/>
    </source>
</evidence>
<dbReference type="Pfam" id="PF13333">
    <property type="entry name" value="rve_2"/>
    <property type="match status" value="1"/>
</dbReference>
<evidence type="ECO:0000313" key="3">
    <source>
        <dbReference type="Proteomes" id="UP000027308"/>
    </source>
</evidence>
<dbReference type="eggNOG" id="COG2801">
    <property type="taxonomic scope" value="Bacteria"/>
</dbReference>
<dbReference type="EMBL" id="CP007637">
    <property type="protein sequence ID" value="AIB38783.1"/>
    <property type="molecule type" value="Genomic_DNA"/>
</dbReference>
<feature type="domain" description="Integrase catalytic" evidence="1">
    <location>
        <begin position="6"/>
        <end position="55"/>
    </location>
</feature>
<evidence type="ECO:0000313" key="2">
    <source>
        <dbReference type="EMBL" id="AIB38783.1"/>
    </source>
</evidence>
<dbReference type="GO" id="GO:0015074">
    <property type="term" value="P:DNA integration"/>
    <property type="evidence" value="ECO:0007669"/>
    <property type="project" value="InterPro"/>
</dbReference>
<name>A0A1N7UP62_9PSED</name>
<protein>
    <recommendedName>
        <fullName evidence="1">Integrase catalytic domain-containing protein</fullName>
    </recommendedName>
</protein>
<organism evidence="2 3">
    <name type="scientific">Pseudomonas simiae</name>
    <dbReference type="NCBI Taxonomy" id="321846"/>
    <lineage>
        <taxon>Bacteria</taxon>
        <taxon>Pseudomonadati</taxon>
        <taxon>Pseudomonadota</taxon>
        <taxon>Gammaproteobacteria</taxon>
        <taxon>Pseudomonadales</taxon>
        <taxon>Pseudomonadaceae</taxon>
        <taxon>Pseudomonas</taxon>
    </lineage>
</organism>
<accession>A0A1N7UP62</accession>
<dbReference type="Proteomes" id="UP000027308">
    <property type="component" value="Chromosome"/>
</dbReference>
<sequence>MRGGFFFQQPEKERIHKRIYKARDIARADVFDYMEALYNRTRRHRQSEGMNPEAFVVPYFEAGNFYGRRG</sequence>
<proteinExistence type="predicted"/>
<reference evidence="2 3" key="1">
    <citation type="submission" date="2014-05" db="EMBL/GenBank/DDBJ databases">
        <title>Pseudomonas simiae WCS417.</title>
        <authorList>
            <person name="Berendsen R.L."/>
        </authorList>
    </citation>
    <scope>NUCLEOTIDE SEQUENCE [LARGE SCALE GENOMIC DNA]</scope>
    <source>
        <strain evidence="2 3">WCS417</strain>
    </source>
</reference>
<gene>
    <name evidence="2" type="ORF">PS417_25030</name>
</gene>
<dbReference type="AlphaFoldDB" id="A0A1N7UP62"/>